<dbReference type="EMBL" id="VOAH01000003">
    <property type="protein sequence ID" value="TVP41509.1"/>
    <property type="molecule type" value="Genomic_DNA"/>
</dbReference>
<sequence length="75" mass="8631">MIQIFILSINGCSPELPSDCTNMTKSASMHLGILIGALSGVIVSWWIYYRQKKTTEKQDEIIKKLQIWKNCTIHY</sequence>
<evidence type="ECO:0000313" key="2">
    <source>
        <dbReference type="EMBL" id="TVP41509.1"/>
    </source>
</evidence>
<proteinExistence type="predicted"/>
<comment type="caution">
    <text evidence="2">The sequence shown here is derived from an EMBL/GenBank/DDBJ whole genome shotgun (WGS) entry which is preliminary data.</text>
</comment>
<reference evidence="2 3" key="1">
    <citation type="journal article" date="2019" name="Front. Microbiol.">
        <title>Ammonia Oxidation by the Arctic Terrestrial Thaumarchaeote Candidatus Nitrosocosmicus arcticus Is Stimulated by Increasing Temperatures.</title>
        <authorList>
            <person name="Alves R.J.E."/>
            <person name="Kerou M."/>
            <person name="Zappe A."/>
            <person name="Bittner R."/>
            <person name="Abby S.S."/>
            <person name="Schmidt H.A."/>
            <person name="Pfeifer K."/>
            <person name="Schleper C."/>
        </authorList>
    </citation>
    <scope>NUCLEOTIDE SEQUENCE [LARGE SCALE GENOMIC DNA]</scope>
    <source>
        <strain evidence="2 3">Kfb</strain>
    </source>
</reference>
<dbReference type="Proteomes" id="UP000315289">
    <property type="component" value="Unassembled WGS sequence"/>
</dbReference>
<organism evidence="2 3">
    <name type="scientific">Candidatus Nitrosocosmicus arcticus</name>
    <dbReference type="NCBI Taxonomy" id="2035267"/>
    <lineage>
        <taxon>Archaea</taxon>
        <taxon>Nitrososphaerota</taxon>
        <taxon>Nitrososphaeria</taxon>
        <taxon>Nitrososphaerales</taxon>
        <taxon>Nitrososphaeraceae</taxon>
        <taxon>Candidatus Nitrosocosmicus</taxon>
    </lineage>
</organism>
<keyword evidence="3" id="KW-1185">Reference proteome</keyword>
<keyword evidence="1" id="KW-0472">Membrane</keyword>
<keyword evidence="1" id="KW-0812">Transmembrane</keyword>
<name>A0A557SY29_9ARCH</name>
<feature type="transmembrane region" description="Helical" evidence="1">
    <location>
        <begin position="27"/>
        <end position="48"/>
    </location>
</feature>
<evidence type="ECO:0000256" key="1">
    <source>
        <dbReference type="SAM" id="Phobius"/>
    </source>
</evidence>
<dbReference type="AlphaFoldDB" id="A0A557SY29"/>
<evidence type="ECO:0000313" key="3">
    <source>
        <dbReference type="Proteomes" id="UP000315289"/>
    </source>
</evidence>
<protein>
    <submittedName>
        <fullName evidence="2">Uncharacterized protein</fullName>
    </submittedName>
</protein>
<accession>A0A557SY29</accession>
<keyword evidence="1" id="KW-1133">Transmembrane helix</keyword>
<gene>
    <name evidence="2" type="ORF">NARC_30224</name>
</gene>